<name>A0A6N7VJK5_9FIRM</name>
<dbReference type="InterPro" id="IPR002560">
    <property type="entry name" value="Transposase_DDE"/>
</dbReference>
<feature type="non-terminal residue" evidence="2">
    <location>
        <position position="378"/>
    </location>
</feature>
<evidence type="ECO:0000313" key="3">
    <source>
        <dbReference type="Proteomes" id="UP000434241"/>
    </source>
</evidence>
<dbReference type="PANTHER" id="PTHR33498:SF1">
    <property type="entry name" value="TRANSPOSASE FOR INSERTION SEQUENCE ELEMENT IS1557"/>
    <property type="match status" value="1"/>
</dbReference>
<dbReference type="GeneID" id="93159730"/>
<dbReference type="Proteomes" id="UP000434241">
    <property type="component" value="Unassembled WGS sequence"/>
</dbReference>
<gene>
    <name evidence="2" type="ORF">FYJ55_10595</name>
</gene>
<accession>A0A6N7VJK5</accession>
<evidence type="ECO:0000313" key="2">
    <source>
        <dbReference type="EMBL" id="MSS57279.1"/>
    </source>
</evidence>
<feature type="domain" description="Transposase IS204/IS1001/IS1096/IS1165 DDE" evidence="1">
    <location>
        <begin position="128"/>
        <end position="354"/>
    </location>
</feature>
<dbReference type="InterPro" id="IPR047951">
    <property type="entry name" value="Transpos_ISL3"/>
</dbReference>
<sequence>MVLVVTLTDKHQACPYCGFTAPKIKEYVTKEITHSALTTQKCIIKYRARRYKCSCCGKTYYEFNPFVFKSQKISILTVHNILKDLKDFNETFTSVARRYHVSPTSVSTIFDKHVDIGRNPLPEIINFDEVYAFKSEKSKYVCVLLDFKKQIPVDVLPNRKKEYLLNYFQKIPLEERKKVKYACSDMYEVYRDVVHKVFPCSCMLLDYFHLSQDFHRKMNEVRIKVMKGYKDNKASDEYYLLKKFNWLLFKNPEDEDKYGRLFDVERERKYNSHFKSYMNYYDLRKKLLEINNDLTICYSLKLELVDFYSKSTIDNAKVNLENLIRSCIDTNIDEMIAFSNNLINWKQEIINSFTIVGTEYKVEADKGQVVVCNKKVNN</sequence>
<reference evidence="2 3" key="1">
    <citation type="submission" date="2019-08" db="EMBL/GenBank/DDBJ databases">
        <title>In-depth cultivation of the pig gut microbiome towards novel bacterial diversity and tailored functional studies.</title>
        <authorList>
            <person name="Wylensek D."/>
            <person name="Hitch T.C.A."/>
            <person name="Clavel T."/>
        </authorList>
    </citation>
    <scope>NUCLEOTIDE SEQUENCE [LARGE SCALE GENOMIC DNA]</scope>
    <source>
        <strain evidence="2 3">LKV-472-APC-3</strain>
    </source>
</reference>
<dbReference type="EMBL" id="VUMR01000123">
    <property type="protein sequence ID" value="MSS57279.1"/>
    <property type="molecule type" value="Genomic_DNA"/>
</dbReference>
<evidence type="ECO:0000259" key="1">
    <source>
        <dbReference type="Pfam" id="PF01610"/>
    </source>
</evidence>
<comment type="caution">
    <text evidence="2">The sequence shown here is derived from an EMBL/GenBank/DDBJ whole genome shotgun (WGS) entry which is preliminary data.</text>
</comment>
<keyword evidence="3" id="KW-1185">Reference proteome</keyword>
<dbReference type="RefSeq" id="WP_154556802.1">
    <property type="nucleotide sequence ID" value="NZ_VUMR01000123.1"/>
</dbReference>
<organism evidence="2 3">
    <name type="scientific">Holdemanella porci</name>
    <dbReference type="NCBI Taxonomy" id="2652276"/>
    <lineage>
        <taxon>Bacteria</taxon>
        <taxon>Bacillati</taxon>
        <taxon>Bacillota</taxon>
        <taxon>Erysipelotrichia</taxon>
        <taxon>Erysipelotrichales</taxon>
        <taxon>Erysipelotrichaceae</taxon>
        <taxon>Holdemanella</taxon>
    </lineage>
</organism>
<dbReference type="NCBIfam" id="NF033550">
    <property type="entry name" value="transpos_ISL3"/>
    <property type="match status" value="1"/>
</dbReference>
<dbReference type="Pfam" id="PF01610">
    <property type="entry name" value="DDE_Tnp_ISL3"/>
    <property type="match status" value="1"/>
</dbReference>
<dbReference type="PANTHER" id="PTHR33498">
    <property type="entry name" value="TRANSPOSASE FOR INSERTION SEQUENCE ELEMENT IS1557"/>
    <property type="match status" value="1"/>
</dbReference>
<proteinExistence type="predicted"/>
<dbReference type="AlphaFoldDB" id="A0A6N7VJK5"/>
<protein>
    <submittedName>
        <fullName evidence="2">ISL3 family transposase</fullName>
    </submittedName>
</protein>